<evidence type="ECO:0000259" key="3">
    <source>
        <dbReference type="Pfam" id="PF00588"/>
    </source>
</evidence>
<feature type="domain" description="tRNA/rRNA methyltransferase SpoU type" evidence="3">
    <location>
        <begin position="104"/>
        <end position="234"/>
    </location>
</feature>
<protein>
    <recommendedName>
        <fullName evidence="3">tRNA/rRNA methyltransferase SpoU type domain-containing protein</fullName>
    </recommendedName>
</protein>
<dbReference type="PANTHER" id="PTHR43191">
    <property type="entry name" value="RRNA METHYLTRANSFERASE 3"/>
    <property type="match status" value="1"/>
</dbReference>
<keyword evidence="5" id="KW-1185">Reference proteome</keyword>
<dbReference type="PANTHER" id="PTHR43191:SF2">
    <property type="entry name" value="RRNA METHYLTRANSFERASE 3, MITOCHONDRIAL"/>
    <property type="match status" value="1"/>
</dbReference>
<dbReference type="InterPro" id="IPR051259">
    <property type="entry name" value="rRNA_Methyltransferase"/>
</dbReference>
<dbReference type="Pfam" id="PF00588">
    <property type="entry name" value="SpoU_methylase"/>
    <property type="match status" value="1"/>
</dbReference>
<name>A0ABY5DV71_9ACTN</name>
<gene>
    <name evidence="4" type="ORF">NBH00_01825</name>
</gene>
<proteinExistence type="predicted"/>
<sequence>MLPSLRDVTAARRDPELVVLEGFHALKHALRFGGEVLGVWTADLDELEALRLRLAPDLTLPPVTLAAAEELARIVPRAQVLALARRPAQPDVPAMLALPGPEPVVLLEQPRHLGNLGACVRVAAAAGAAGLIATGDQDPWHHDAIRGGAGLQFALPVRRARALPDSGRPLVALDPEGDVLEPGALPPRAVLAFGTERDGLSDELLARADARLALPMRAGVSSLNLATSVAAVLYSAAASWAPPGPPAPRG</sequence>
<evidence type="ECO:0000256" key="2">
    <source>
        <dbReference type="ARBA" id="ARBA00022679"/>
    </source>
</evidence>
<dbReference type="RefSeq" id="WP_254571649.1">
    <property type="nucleotide sequence ID" value="NZ_CP098502.1"/>
</dbReference>
<dbReference type="Proteomes" id="UP001056035">
    <property type="component" value="Chromosome"/>
</dbReference>
<dbReference type="InterPro" id="IPR029026">
    <property type="entry name" value="tRNA_m1G_MTases_N"/>
</dbReference>
<keyword evidence="1" id="KW-0489">Methyltransferase</keyword>
<dbReference type="EMBL" id="CP098502">
    <property type="protein sequence ID" value="UTI64957.1"/>
    <property type="molecule type" value="Genomic_DNA"/>
</dbReference>
<keyword evidence="2" id="KW-0808">Transferase</keyword>
<accession>A0ABY5DV71</accession>
<dbReference type="SUPFAM" id="SSF75217">
    <property type="entry name" value="alpha/beta knot"/>
    <property type="match status" value="1"/>
</dbReference>
<organism evidence="4 5">
    <name type="scientific">Paraconexibacter antarcticus</name>
    <dbReference type="NCBI Taxonomy" id="2949664"/>
    <lineage>
        <taxon>Bacteria</taxon>
        <taxon>Bacillati</taxon>
        <taxon>Actinomycetota</taxon>
        <taxon>Thermoleophilia</taxon>
        <taxon>Solirubrobacterales</taxon>
        <taxon>Paraconexibacteraceae</taxon>
        <taxon>Paraconexibacter</taxon>
    </lineage>
</organism>
<dbReference type="Gene3D" id="3.40.1280.10">
    <property type="match status" value="1"/>
</dbReference>
<evidence type="ECO:0000256" key="1">
    <source>
        <dbReference type="ARBA" id="ARBA00022603"/>
    </source>
</evidence>
<evidence type="ECO:0000313" key="5">
    <source>
        <dbReference type="Proteomes" id="UP001056035"/>
    </source>
</evidence>
<dbReference type="InterPro" id="IPR001537">
    <property type="entry name" value="SpoU_MeTrfase"/>
</dbReference>
<reference evidence="4 5" key="1">
    <citation type="submission" date="2022-06" db="EMBL/GenBank/DDBJ databases">
        <title>Paraconexibacter antarcticus.</title>
        <authorList>
            <person name="Kim C.S."/>
        </authorList>
    </citation>
    <scope>NUCLEOTIDE SEQUENCE [LARGE SCALE GENOMIC DNA]</scope>
    <source>
        <strain evidence="4 5">02-257</strain>
    </source>
</reference>
<evidence type="ECO:0000313" key="4">
    <source>
        <dbReference type="EMBL" id="UTI64957.1"/>
    </source>
</evidence>
<dbReference type="InterPro" id="IPR029028">
    <property type="entry name" value="Alpha/beta_knot_MTases"/>
</dbReference>